<evidence type="ECO:0000256" key="4">
    <source>
        <dbReference type="ARBA" id="ARBA00023134"/>
    </source>
</evidence>
<dbReference type="PANTHER" id="PTHR43134">
    <property type="entry name" value="SIGNAL RECOGNITION PARTICLE RECEPTOR SUBUNIT ALPHA"/>
    <property type="match status" value="1"/>
</dbReference>
<dbReference type="GO" id="GO:0005525">
    <property type="term" value="F:GTP binding"/>
    <property type="evidence" value="ECO:0007669"/>
    <property type="project" value="UniProtKB-KW"/>
</dbReference>
<comment type="subcellular location">
    <subcellularLocation>
        <location evidence="1">Cell membrane</location>
        <topology evidence="1">Peripheral membrane protein</topology>
        <orientation evidence="1">Cytoplasmic side</orientation>
    </subcellularLocation>
</comment>
<protein>
    <submittedName>
        <fullName evidence="8">SRP54-type protein, GTPase domain</fullName>
    </submittedName>
</protein>
<dbReference type="EMBL" id="FWWT01000022">
    <property type="protein sequence ID" value="SMB93652.1"/>
    <property type="molecule type" value="Genomic_DNA"/>
</dbReference>
<evidence type="ECO:0000313" key="9">
    <source>
        <dbReference type="Proteomes" id="UP000192731"/>
    </source>
</evidence>
<keyword evidence="3" id="KW-0547">Nucleotide-binding</keyword>
<evidence type="ECO:0000313" key="8">
    <source>
        <dbReference type="EMBL" id="SMB93652.1"/>
    </source>
</evidence>
<dbReference type="GO" id="GO:0005047">
    <property type="term" value="F:signal recognition particle binding"/>
    <property type="evidence" value="ECO:0007669"/>
    <property type="project" value="TreeGrafter"/>
</dbReference>
<dbReference type="Proteomes" id="UP000192731">
    <property type="component" value="Unassembled WGS sequence"/>
</dbReference>
<keyword evidence="4" id="KW-0342">GTP-binding</keyword>
<gene>
    <name evidence="8" type="ORF">SAMN00017405_0072</name>
</gene>
<evidence type="ECO:0000256" key="3">
    <source>
        <dbReference type="ARBA" id="ARBA00022741"/>
    </source>
</evidence>
<feature type="domain" description="SRP54-type proteins GTP-binding" evidence="7">
    <location>
        <begin position="128"/>
        <end position="141"/>
    </location>
</feature>
<dbReference type="PANTHER" id="PTHR43134:SF1">
    <property type="entry name" value="SIGNAL RECOGNITION PARTICLE RECEPTOR SUBUNIT ALPHA"/>
    <property type="match status" value="1"/>
</dbReference>
<dbReference type="Gene3D" id="3.40.50.300">
    <property type="entry name" value="P-loop containing nucleotide triphosphate hydrolases"/>
    <property type="match status" value="1"/>
</dbReference>
<dbReference type="AlphaFoldDB" id="A0A1W1VJW3"/>
<dbReference type="GO" id="GO:0006614">
    <property type="term" value="P:SRP-dependent cotranslational protein targeting to membrane"/>
    <property type="evidence" value="ECO:0007669"/>
    <property type="project" value="InterPro"/>
</dbReference>
<dbReference type="PROSITE" id="PS00300">
    <property type="entry name" value="SRP54"/>
    <property type="match status" value="1"/>
</dbReference>
<sequence length="173" mass="18620">MKIWGERVGIDVIGHNEGADPGAVVYDGIQAAKARKADVLIIDTAGRLHNKTNLMEELKKIRRIIDREAADSLSEVLLVLDATTGQNAVSQAKIFSEVTGLTGAILTKLDGTAKGGVVIGIKAEQNLPVKLIGVGEKMEDLQDFNPNDFSAALFAEMEDTEDKENAEDTDDEN</sequence>
<dbReference type="STRING" id="656914.SAMN00017405_0072"/>
<dbReference type="InterPro" id="IPR027417">
    <property type="entry name" value="P-loop_NTPase"/>
</dbReference>
<name>A0A1W1VJW3_DESTI</name>
<dbReference type="Gene3D" id="1.20.120.140">
    <property type="entry name" value="Signal recognition particle SRP54, nucleotide-binding domain"/>
    <property type="match status" value="1"/>
</dbReference>
<proteinExistence type="inferred from homology"/>
<dbReference type="SMART" id="SM00962">
    <property type="entry name" value="SRP54"/>
    <property type="match status" value="1"/>
</dbReference>
<evidence type="ECO:0000256" key="6">
    <source>
        <dbReference type="ARBA" id="ARBA00023170"/>
    </source>
</evidence>
<keyword evidence="9" id="KW-1185">Reference proteome</keyword>
<evidence type="ECO:0000256" key="5">
    <source>
        <dbReference type="ARBA" id="ARBA00023136"/>
    </source>
</evidence>
<dbReference type="Pfam" id="PF00448">
    <property type="entry name" value="SRP54"/>
    <property type="match status" value="1"/>
</dbReference>
<dbReference type="InterPro" id="IPR042101">
    <property type="entry name" value="SRP54_N_sf"/>
</dbReference>
<organism evidence="8 9">
    <name type="scientific">Desulfonispora thiosulfatigenes DSM 11270</name>
    <dbReference type="NCBI Taxonomy" id="656914"/>
    <lineage>
        <taxon>Bacteria</taxon>
        <taxon>Bacillati</taxon>
        <taxon>Bacillota</taxon>
        <taxon>Clostridia</taxon>
        <taxon>Eubacteriales</taxon>
        <taxon>Peptococcaceae</taxon>
        <taxon>Desulfonispora</taxon>
    </lineage>
</organism>
<evidence type="ECO:0000259" key="7">
    <source>
        <dbReference type="PROSITE" id="PS00300"/>
    </source>
</evidence>
<dbReference type="GO" id="GO:0005886">
    <property type="term" value="C:plasma membrane"/>
    <property type="evidence" value="ECO:0007669"/>
    <property type="project" value="UniProtKB-SubCell"/>
</dbReference>
<comment type="similarity">
    <text evidence="2">Belongs to the GTP-binding SRP family.</text>
</comment>
<evidence type="ECO:0000256" key="1">
    <source>
        <dbReference type="ARBA" id="ARBA00004413"/>
    </source>
</evidence>
<keyword evidence="6" id="KW-0675">Receptor</keyword>
<dbReference type="InterPro" id="IPR000897">
    <property type="entry name" value="SRP54_GTPase_dom"/>
</dbReference>
<accession>A0A1W1VJW3</accession>
<keyword evidence="5" id="KW-0472">Membrane</keyword>
<dbReference type="SUPFAM" id="SSF52540">
    <property type="entry name" value="P-loop containing nucleoside triphosphate hydrolases"/>
    <property type="match status" value="1"/>
</dbReference>
<evidence type="ECO:0000256" key="2">
    <source>
        <dbReference type="ARBA" id="ARBA00008531"/>
    </source>
</evidence>
<reference evidence="8 9" key="1">
    <citation type="submission" date="2017-04" db="EMBL/GenBank/DDBJ databases">
        <authorList>
            <person name="Afonso C.L."/>
            <person name="Miller P.J."/>
            <person name="Scott M.A."/>
            <person name="Spackman E."/>
            <person name="Goraichik I."/>
            <person name="Dimitrov K.M."/>
            <person name="Suarez D.L."/>
            <person name="Swayne D.E."/>
        </authorList>
    </citation>
    <scope>NUCLEOTIDE SEQUENCE [LARGE SCALE GENOMIC DNA]</scope>
    <source>
        <strain evidence="8 9">DSM 11270</strain>
    </source>
</reference>
<dbReference type="GO" id="GO:0003924">
    <property type="term" value="F:GTPase activity"/>
    <property type="evidence" value="ECO:0007669"/>
    <property type="project" value="TreeGrafter"/>
</dbReference>